<feature type="domain" description="N-acetyltransferase" evidence="1">
    <location>
        <begin position="1"/>
        <end position="157"/>
    </location>
</feature>
<dbReference type="Gene3D" id="3.40.630.30">
    <property type="match status" value="1"/>
</dbReference>
<dbReference type="PROSITE" id="PS51186">
    <property type="entry name" value="GNAT"/>
    <property type="match status" value="1"/>
</dbReference>
<dbReference type="RefSeq" id="WP_147585490.1">
    <property type="nucleotide sequence ID" value="NZ_VSTF01000012.1"/>
</dbReference>
<evidence type="ECO:0000313" key="2">
    <source>
        <dbReference type="EMBL" id="TYL58320.1"/>
    </source>
</evidence>
<gene>
    <name evidence="2" type="ORF">FYL31_10685</name>
</gene>
<accession>A0A5S4VH21</accession>
<dbReference type="AlphaFoldDB" id="A0A5S4VH21"/>
<reference evidence="2 3" key="2">
    <citation type="submission" date="2019-09" db="EMBL/GenBank/DDBJ databases">
        <title>Strain-level analysis of Eubacterium rectale using genomes from metagenomes.</title>
        <authorList>
            <person name="Karcher N."/>
            <person name="Segata N."/>
        </authorList>
    </citation>
    <scope>NUCLEOTIDE SEQUENCE [LARGE SCALE GENOMIC DNA]</scope>
    <source>
        <strain evidence="2 3">T3WBe13</strain>
    </source>
</reference>
<evidence type="ECO:0000313" key="3">
    <source>
        <dbReference type="Proteomes" id="UP000324327"/>
    </source>
</evidence>
<comment type="caution">
    <text evidence="2">The sequence shown here is derived from an EMBL/GenBank/DDBJ whole genome shotgun (WGS) entry which is preliminary data.</text>
</comment>
<dbReference type="Proteomes" id="UP000324327">
    <property type="component" value="Unassembled WGS sequence"/>
</dbReference>
<dbReference type="SUPFAM" id="SSF55729">
    <property type="entry name" value="Acyl-CoA N-acyltransferases (Nat)"/>
    <property type="match status" value="1"/>
</dbReference>
<dbReference type="InterPro" id="IPR016181">
    <property type="entry name" value="Acyl_CoA_acyltransferase"/>
</dbReference>
<proteinExistence type="predicted"/>
<evidence type="ECO:0000259" key="1">
    <source>
        <dbReference type="PROSITE" id="PS51186"/>
    </source>
</evidence>
<name>A0A5S4VH21_9FIRM</name>
<sequence length="157" mass="18030">MIYQICEKKDVQVLIRYLFEHKDEITPSAIEQMYMNESAVGMRIEHKMEISILAIDDESHEVQGVISAISPNVDQIWTIVALHVLEKSRRHSVATNLIKKLKEELQKNYNSAKCQVSLYNSNRRTVACLIINGFEIEGKISAIEKEKELIVFGLILQ</sequence>
<dbReference type="GO" id="GO:0016747">
    <property type="term" value="F:acyltransferase activity, transferring groups other than amino-acyl groups"/>
    <property type="evidence" value="ECO:0007669"/>
    <property type="project" value="InterPro"/>
</dbReference>
<dbReference type="EMBL" id="VSTF01000012">
    <property type="protein sequence ID" value="TYL58320.1"/>
    <property type="molecule type" value="Genomic_DNA"/>
</dbReference>
<organism evidence="2 3">
    <name type="scientific">Agathobacter rectalis</name>
    <dbReference type="NCBI Taxonomy" id="39491"/>
    <lineage>
        <taxon>Bacteria</taxon>
        <taxon>Bacillati</taxon>
        <taxon>Bacillota</taxon>
        <taxon>Clostridia</taxon>
        <taxon>Lachnospirales</taxon>
        <taxon>Lachnospiraceae</taxon>
        <taxon>Agathobacter</taxon>
    </lineage>
</organism>
<dbReference type="InterPro" id="IPR000182">
    <property type="entry name" value="GNAT_dom"/>
</dbReference>
<reference evidence="2 3" key="1">
    <citation type="submission" date="2019-08" db="EMBL/GenBank/DDBJ databases">
        <authorList>
            <person name="Duncan S."/>
            <person name="Walker A."/>
        </authorList>
    </citation>
    <scope>NUCLEOTIDE SEQUENCE [LARGE SCALE GENOMIC DNA]</scope>
    <source>
        <strain evidence="2 3">T3WBe13</strain>
    </source>
</reference>
<protein>
    <recommendedName>
        <fullName evidence="1">N-acetyltransferase domain-containing protein</fullName>
    </recommendedName>
</protein>